<accession>A0A4Q9VMJ6</accession>
<evidence type="ECO:0000256" key="4">
    <source>
        <dbReference type="ARBA" id="ARBA00023163"/>
    </source>
</evidence>
<dbReference type="EMBL" id="SJFN01000021">
    <property type="protein sequence ID" value="TBW36265.1"/>
    <property type="molecule type" value="Genomic_DNA"/>
</dbReference>
<name>A0A4Q9VMJ6_9HYPH</name>
<dbReference type="Proteomes" id="UP000292781">
    <property type="component" value="Unassembled WGS sequence"/>
</dbReference>
<dbReference type="AlphaFoldDB" id="A0A4Q9VMJ6"/>
<evidence type="ECO:0000256" key="2">
    <source>
        <dbReference type="ARBA" id="ARBA00023015"/>
    </source>
</evidence>
<keyword evidence="2" id="KW-0805">Transcription regulation</keyword>
<dbReference type="Gene3D" id="1.10.10.10">
    <property type="entry name" value="Winged helix-like DNA-binding domain superfamily/Winged helix DNA-binding domain"/>
    <property type="match status" value="1"/>
</dbReference>
<gene>
    <name evidence="6" type="ORF">EYW49_14260</name>
</gene>
<evidence type="ECO:0000313" key="7">
    <source>
        <dbReference type="Proteomes" id="UP000292781"/>
    </source>
</evidence>
<dbReference type="InterPro" id="IPR007324">
    <property type="entry name" value="Sugar-bd_dom_put"/>
</dbReference>
<evidence type="ECO:0000313" key="6">
    <source>
        <dbReference type="EMBL" id="TBW36265.1"/>
    </source>
</evidence>
<keyword evidence="3" id="KW-0238">DNA-binding</keyword>
<evidence type="ECO:0000256" key="3">
    <source>
        <dbReference type="ARBA" id="ARBA00023125"/>
    </source>
</evidence>
<dbReference type="OrthoDB" id="9806345at2"/>
<dbReference type="InterPro" id="IPR051054">
    <property type="entry name" value="SorC_transcr_regulators"/>
</dbReference>
<keyword evidence="7" id="KW-1185">Reference proteome</keyword>
<dbReference type="GO" id="GO:0030246">
    <property type="term" value="F:carbohydrate binding"/>
    <property type="evidence" value="ECO:0007669"/>
    <property type="project" value="InterPro"/>
</dbReference>
<comment type="caution">
    <text evidence="6">The sequence shown here is derived from an EMBL/GenBank/DDBJ whole genome shotgun (WGS) entry which is preliminary data.</text>
</comment>
<dbReference type="InterPro" id="IPR037171">
    <property type="entry name" value="NagB/RpiA_transferase-like"/>
</dbReference>
<evidence type="ECO:0000256" key="1">
    <source>
        <dbReference type="ARBA" id="ARBA00010466"/>
    </source>
</evidence>
<proteinExistence type="inferred from homology"/>
<dbReference type="PANTHER" id="PTHR34294">
    <property type="entry name" value="TRANSCRIPTIONAL REGULATOR-RELATED"/>
    <property type="match status" value="1"/>
</dbReference>
<protein>
    <submittedName>
        <fullName evidence="6">Sugar-binding transcriptional regulator</fullName>
    </submittedName>
</protein>
<dbReference type="GO" id="GO:0003677">
    <property type="term" value="F:DNA binding"/>
    <property type="evidence" value="ECO:0007669"/>
    <property type="project" value="UniProtKB-KW"/>
</dbReference>
<dbReference type="InterPro" id="IPR036388">
    <property type="entry name" value="WH-like_DNA-bd_sf"/>
</dbReference>
<dbReference type="Gene3D" id="3.40.50.1360">
    <property type="match status" value="1"/>
</dbReference>
<sequence length="429" mass="46584">MRSPTRTETLPDVPWLIPMSFMCRQVAMISARRGRCDRSGREADIGVSNSSVRARIGRKTRLPTSGQQGQSILMLCSTVNCKVDGEGGGPIMATRTKSSGLSARIDRGAKPSVTPRPGEYQCDPLLWASWLYHHDEMTQSQIADLMGVSRATVVNYLQQAREQHYVKVVVRPELLNTIDLAQRLKSAFGLGECMVIPSDGGLRPPSERIGRAGAQYLDQELSNGDVLGVAWGHTVLALAENLPEKIMPESSVVQVIGSQRGAYDGFTAEECVAFIARRLHARSINLHAPASLSSAALRDALLLEPTIQEQFTRIRSCNKLLFGICTVKTNSLVFASGLISVEESKYFIAKGAVGVIAGRFYDAQGKWIRGTMDDRMIGITLDDVLKVPTRIAVAGGPDKTDAILGALRGGLPTALITDEPTARNILNRL</sequence>
<reference evidence="6 7" key="1">
    <citation type="submission" date="2019-02" db="EMBL/GenBank/DDBJ databases">
        <title>Siculibacillus lacustris gen. nov., sp. nov., a new rosette-forming bacterium isolated from a freshwater crater lake (Lake St. Ana, Romania).</title>
        <authorList>
            <person name="Felfoldi T."/>
            <person name="Marton Z."/>
            <person name="Szabo A."/>
            <person name="Mentes A."/>
            <person name="Boka K."/>
            <person name="Marialigeti K."/>
            <person name="Mathe I."/>
            <person name="Koncz M."/>
            <person name="Schumann P."/>
            <person name="Toth E."/>
        </authorList>
    </citation>
    <scope>NUCLEOTIDE SEQUENCE [LARGE SCALE GENOMIC DNA]</scope>
    <source>
        <strain evidence="6 7">SA-279</strain>
    </source>
</reference>
<keyword evidence="4" id="KW-0804">Transcription</keyword>
<evidence type="ECO:0000259" key="5">
    <source>
        <dbReference type="Pfam" id="PF04198"/>
    </source>
</evidence>
<dbReference type="SUPFAM" id="SSF100950">
    <property type="entry name" value="NagB/RpiA/CoA transferase-like"/>
    <property type="match status" value="1"/>
</dbReference>
<dbReference type="PANTHER" id="PTHR34294:SF1">
    <property type="entry name" value="TRANSCRIPTIONAL REGULATOR LSRR"/>
    <property type="match status" value="1"/>
</dbReference>
<comment type="similarity">
    <text evidence="1">Belongs to the SorC transcriptional regulatory family.</text>
</comment>
<organism evidence="6 7">
    <name type="scientific">Siculibacillus lacustris</name>
    <dbReference type="NCBI Taxonomy" id="1549641"/>
    <lineage>
        <taxon>Bacteria</taxon>
        <taxon>Pseudomonadati</taxon>
        <taxon>Pseudomonadota</taxon>
        <taxon>Alphaproteobacteria</taxon>
        <taxon>Hyphomicrobiales</taxon>
        <taxon>Ancalomicrobiaceae</taxon>
        <taxon>Siculibacillus</taxon>
    </lineage>
</organism>
<feature type="domain" description="Sugar-binding" evidence="5">
    <location>
        <begin position="175"/>
        <end position="427"/>
    </location>
</feature>
<dbReference type="Pfam" id="PF04198">
    <property type="entry name" value="Sugar-bind"/>
    <property type="match status" value="1"/>
</dbReference>